<feature type="transmembrane region" description="Helical" evidence="1">
    <location>
        <begin position="16"/>
        <end position="37"/>
    </location>
</feature>
<proteinExistence type="predicted"/>
<gene>
    <name evidence="2" type="ORF">GCM10022410_18340</name>
</gene>
<evidence type="ECO:0008006" key="4">
    <source>
        <dbReference type="Google" id="ProtNLM"/>
    </source>
</evidence>
<name>A0ABP7VS50_9BACI</name>
<accession>A0ABP7VS50</accession>
<dbReference type="RefSeq" id="WP_344912464.1">
    <property type="nucleotide sequence ID" value="NZ_BAABDL010000097.1"/>
</dbReference>
<dbReference type="Gene3D" id="2.40.50.660">
    <property type="match status" value="1"/>
</dbReference>
<sequence length="129" mass="14800">MDFSPYNDFGDPMFDLFNVLFVIVFLIILSVFVVGIVQNFKQRNRDDASPVLDVEAKLVTKRTDVGRHHTGENHVHSPSHTTYYATFEVQSKDRLEFVVTGTEYGQLVENDTGKLTFQGSRYLSFDRNT</sequence>
<reference evidence="3" key="1">
    <citation type="journal article" date="2019" name="Int. J. Syst. Evol. Microbiol.">
        <title>The Global Catalogue of Microorganisms (GCM) 10K type strain sequencing project: providing services to taxonomists for standard genome sequencing and annotation.</title>
        <authorList>
            <consortium name="The Broad Institute Genomics Platform"/>
            <consortium name="The Broad Institute Genome Sequencing Center for Infectious Disease"/>
            <person name="Wu L."/>
            <person name="Ma J."/>
        </authorList>
    </citation>
    <scope>NUCLEOTIDE SEQUENCE [LARGE SCALE GENOMIC DNA]</scope>
    <source>
        <strain evidence="3">JCM 17250</strain>
    </source>
</reference>
<keyword evidence="1" id="KW-1133">Transmembrane helix</keyword>
<dbReference type="EMBL" id="BAABDL010000097">
    <property type="protein sequence ID" value="GAA4073297.1"/>
    <property type="molecule type" value="Genomic_DNA"/>
</dbReference>
<dbReference type="InterPro" id="IPR019635">
    <property type="entry name" value="DUF2500"/>
</dbReference>
<comment type="caution">
    <text evidence="2">The sequence shown here is derived from an EMBL/GenBank/DDBJ whole genome shotgun (WGS) entry which is preliminary data.</text>
</comment>
<evidence type="ECO:0000313" key="2">
    <source>
        <dbReference type="EMBL" id="GAA4073297.1"/>
    </source>
</evidence>
<keyword evidence="1" id="KW-0812">Transmembrane</keyword>
<keyword evidence="1" id="KW-0472">Membrane</keyword>
<protein>
    <recommendedName>
        <fullName evidence="4">DUF2500 domain-containing protein</fullName>
    </recommendedName>
</protein>
<dbReference type="Proteomes" id="UP001501734">
    <property type="component" value="Unassembled WGS sequence"/>
</dbReference>
<dbReference type="Pfam" id="PF10694">
    <property type="entry name" value="DUF2500"/>
    <property type="match status" value="1"/>
</dbReference>
<evidence type="ECO:0000313" key="3">
    <source>
        <dbReference type="Proteomes" id="UP001501734"/>
    </source>
</evidence>
<organism evidence="2 3">
    <name type="scientific">Amphibacillus indicireducens</name>
    <dbReference type="NCBI Taxonomy" id="1076330"/>
    <lineage>
        <taxon>Bacteria</taxon>
        <taxon>Bacillati</taxon>
        <taxon>Bacillota</taxon>
        <taxon>Bacilli</taxon>
        <taxon>Bacillales</taxon>
        <taxon>Bacillaceae</taxon>
        <taxon>Amphibacillus</taxon>
    </lineage>
</organism>
<keyword evidence="3" id="KW-1185">Reference proteome</keyword>
<evidence type="ECO:0000256" key="1">
    <source>
        <dbReference type="SAM" id="Phobius"/>
    </source>
</evidence>